<accession>D1A8V9</accession>
<keyword evidence="1" id="KW-0812">Transmembrane</keyword>
<name>D1A8V9_THECD</name>
<feature type="transmembrane region" description="Helical" evidence="1">
    <location>
        <begin position="125"/>
        <end position="144"/>
    </location>
</feature>
<feature type="transmembrane region" description="Helical" evidence="1">
    <location>
        <begin position="156"/>
        <end position="176"/>
    </location>
</feature>
<evidence type="ECO:0000313" key="3">
    <source>
        <dbReference type="Proteomes" id="UP000001918"/>
    </source>
</evidence>
<proteinExistence type="predicted"/>
<dbReference type="KEGG" id="tcu:Tcur_3055"/>
<evidence type="ECO:0000256" key="1">
    <source>
        <dbReference type="SAM" id="Phobius"/>
    </source>
</evidence>
<dbReference type="AlphaFoldDB" id="D1A8V9"/>
<feature type="transmembrane region" description="Helical" evidence="1">
    <location>
        <begin position="51"/>
        <end position="70"/>
    </location>
</feature>
<protein>
    <recommendedName>
        <fullName evidence="4">Ferric oxidoreductase domain-containing protein</fullName>
    </recommendedName>
</protein>
<keyword evidence="1" id="KW-0472">Membrane</keyword>
<dbReference type="Proteomes" id="UP000001918">
    <property type="component" value="Chromosome"/>
</dbReference>
<evidence type="ECO:0000313" key="2">
    <source>
        <dbReference type="EMBL" id="ACY98597.1"/>
    </source>
</evidence>
<organism evidence="2 3">
    <name type="scientific">Thermomonospora curvata (strain ATCC 19995 / DSM 43183 / JCM 3096 / KCTC 9072 / NBRC 15933 / NCIMB 10081 / Henssen B9)</name>
    <dbReference type="NCBI Taxonomy" id="471852"/>
    <lineage>
        <taxon>Bacteria</taxon>
        <taxon>Bacillati</taxon>
        <taxon>Actinomycetota</taxon>
        <taxon>Actinomycetes</taxon>
        <taxon>Streptosporangiales</taxon>
        <taxon>Thermomonosporaceae</taxon>
        <taxon>Thermomonospora</taxon>
    </lineage>
</organism>
<gene>
    <name evidence="2" type="ordered locus">Tcur_3055</name>
</gene>
<sequence>MPVESSNSDRPLLPPWALRLMAFGALAVLVGVATPPGAAAAAQVQSFLSFYVGVFALLSLTAAVVSGVVATERMILHIGHRVLAQAVHRAASLVGITCLISHIMVKVLAGQAEPIQIVVPFAEPIGLGTIAFELFLIVIITGLLRPRFATAARPWLWRTLHICAYAAWPIAITHGLTAGRSADRWVVLSYLLCVMAVALAAITRLFLAVKPRSVPRGAPDTVPTAVVTGRPVVSQQRQDALN</sequence>
<keyword evidence="1" id="KW-1133">Transmembrane helix</keyword>
<feature type="transmembrane region" description="Helical" evidence="1">
    <location>
        <begin position="82"/>
        <end position="105"/>
    </location>
</feature>
<dbReference type="EMBL" id="CP001738">
    <property type="protein sequence ID" value="ACY98597.1"/>
    <property type="molecule type" value="Genomic_DNA"/>
</dbReference>
<evidence type="ECO:0008006" key="4">
    <source>
        <dbReference type="Google" id="ProtNLM"/>
    </source>
</evidence>
<feature type="transmembrane region" description="Helical" evidence="1">
    <location>
        <begin position="188"/>
        <end position="207"/>
    </location>
</feature>
<dbReference type="eggNOG" id="COG4097">
    <property type="taxonomic scope" value="Bacteria"/>
</dbReference>
<keyword evidence="3" id="KW-1185">Reference proteome</keyword>
<dbReference type="STRING" id="471852.Tcur_3055"/>
<reference evidence="2 3" key="1">
    <citation type="journal article" date="2011" name="Stand. Genomic Sci.">
        <title>Complete genome sequence of Thermomonospora curvata type strain (B9).</title>
        <authorList>
            <person name="Chertkov O."/>
            <person name="Sikorski J."/>
            <person name="Nolan M."/>
            <person name="Lapidus A."/>
            <person name="Lucas S."/>
            <person name="Del Rio T.G."/>
            <person name="Tice H."/>
            <person name="Cheng J.F."/>
            <person name="Goodwin L."/>
            <person name="Pitluck S."/>
            <person name="Liolios K."/>
            <person name="Ivanova N."/>
            <person name="Mavromatis K."/>
            <person name="Mikhailova N."/>
            <person name="Ovchinnikova G."/>
            <person name="Pati A."/>
            <person name="Chen A."/>
            <person name="Palaniappan K."/>
            <person name="Djao O.D."/>
            <person name="Land M."/>
            <person name="Hauser L."/>
            <person name="Chang Y.J."/>
            <person name="Jeffries C.D."/>
            <person name="Brettin T."/>
            <person name="Han C."/>
            <person name="Detter J.C."/>
            <person name="Rohde M."/>
            <person name="Goker M."/>
            <person name="Woyke T."/>
            <person name="Bristow J."/>
            <person name="Eisen J.A."/>
            <person name="Markowitz V."/>
            <person name="Hugenholtz P."/>
            <person name="Klenk H.P."/>
            <person name="Kyrpides N.C."/>
        </authorList>
    </citation>
    <scope>NUCLEOTIDE SEQUENCE [LARGE SCALE GENOMIC DNA]</scope>
    <source>
        <strain evidence="3">ATCC 19995 / DSM 43183 / JCM 3096 / KCTC 9072 / NBRC 15933 / NCIMB 10081 / Henssen B9</strain>
    </source>
</reference>
<dbReference type="HOGENOM" id="CLU_083317_1_0_11"/>